<reference evidence="1 2" key="1">
    <citation type="journal article" date="2019" name="Int. J. Syst. Evol. Microbiol.">
        <title>The Global Catalogue of Microorganisms (GCM) 10K type strain sequencing project: providing services to taxonomists for standard genome sequencing and annotation.</title>
        <authorList>
            <consortium name="The Broad Institute Genomics Platform"/>
            <consortium name="The Broad Institute Genome Sequencing Center for Infectious Disease"/>
            <person name="Wu L."/>
            <person name="Ma J."/>
        </authorList>
    </citation>
    <scope>NUCLEOTIDE SEQUENCE [LARGE SCALE GENOMIC DNA]</scope>
    <source>
        <strain evidence="1 2">JCM 13316</strain>
    </source>
</reference>
<organism evidence="1 2">
    <name type="scientific">Arthrobacter gandavensis</name>
    <dbReference type="NCBI Taxonomy" id="169960"/>
    <lineage>
        <taxon>Bacteria</taxon>
        <taxon>Bacillati</taxon>
        <taxon>Actinomycetota</taxon>
        <taxon>Actinomycetes</taxon>
        <taxon>Micrococcales</taxon>
        <taxon>Micrococcaceae</taxon>
        <taxon>Arthrobacter</taxon>
    </lineage>
</organism>
<keyword evidence="2" id="KW-1185">Reference proteome</keyword>
<accession>A0ABN2PMJ6</accession>
<comment type="caution">
    <text evidence="1">The sequence shown here is derived from an EMBL/GenBank/DDBJ whole genome shotgun (WGS) entry which is preliminary data.</text>
</comment>
<dbReference type="RefSeq" id="WP_152229448.1">
    <property type="nucleotide sequence ID" value="NZ_BAAALV010000010.1"/>
</dbReference>
<name>A0ABN2PMJ6_9MICC</name>
<protein>
    <submittedName>
        <fullName evidence="1">Uncharacterized protein</fullName>
    </submittedName>
</protein>
<dbReference type="EMBL" id="BAAALV010000010">
    <property type="protein sequence ID" value="GAA1925112.1"/>
    <property type="molecule type" value="Genomic_DNA"/>
</dbReference>
<dbReference type="Proteomes" id="UP001500784">
    <property type="component" value="Unassembled WGS sequence"/>
</dbReference>
<evidence type="ECO:0000313" key="1">
    <source>
        <dbReference type="EMBL" id="GAA1925112.1"/>
    </source>
</evidence>
<sequence>MSRYYVNKFLFTVDRDPSWVARYKSDPAAAVMQWEEEVGQWLNPAERTTWLSFTADERTALETYDYVWLFENGCHFFLYLTLFIGVFEEDWTREKGPLSYQRDWAKRLEHWTGRPYPSTAL</sequence>
<gene>
    <name evidence="1" type="ORF">GCM10009688_32730</name>
</gene>
<proteinExistence type="predicted"/>
<evidence type="ECO:0000313" key="2">
    <source>
        <dbReference type="Proteomes" id="UP001500784"/>
    </source>
</evidence>